<proteinExistence type="predicted"/>
<sequence length="177" mass="19380">MHTPEIRRLLPADADAYRTLMLQAYAAHPEAFTASVDERAAFPMSWWETRVGAGEDSMEASFGAFDGAALVGAVSYRREPRPKSRHKASLLGMFVQPAARHGGTGKALVQALLRHARGQAGLRVVQLTVSEGNEAAQRLYERCGFSVFGVEPLAMREGERYIAKVHMWTDLAAPLPS</sequence>
<reference evidence="4 5" key="1">
    <citation type="submission" date="2020-02" db="EMBL/GenBank/DDBJ databases">
        <authorList>
            <person name="Kim M.K."/>
        </authorList>
    </citation>
    <scope>NUCLEOTIDE SEQUENCE [LARGE SCALE GENOMIC DNA]</scope>
    <source>
        <strain evidence="4 5">17J57-3</strain>
    </source>
</reference>
<feature type="domain" description="N-acetyltransferase" evidence="3">
    <location>
        <begin position="4"/>
        <end position="172"/>
    </location>
</feature>
<dbReference type="EMBL" id="JAAIVB010000070">
    <property type="protein sequence ID" value="NEX63484.1"/>
    <property type="molecule type" value="Genomic_DNA"/>
</dbReference>
<dbReference type="PANTHER" id="PTHR43877">
    <property type="entry name" value="AMINOALKYLPHOSPHONATE N-ACETYLTRANSFERASE-RELATED-RELATED"/>
    <property type="match status" value="1"/>
</dbReference>
<dbReference type="Gene3D" id="3.40.630.30">
    <property type="match status" value="1"/>
</dbReference>
<dbReference type="RefSeq" id="WP_163967398.1">
    <property type="nucleotide sequence ID" value="NZ_JAAIVB010000070.1"/>
</dbReference>
<dbReference type="InterPro" id="IPR000182">
    <property type="entry name" value="GNAT_dom"/>
</dbReference>
<protein>
    <submittedName>
        <fullName evidence="4">GNAT family N-acetyltransferase</fullName>
    </submittedName>
</protein>
<accession>A0A6B3SS23</accession>
<keyword evidence="5" id="KW-1185">Reference proteome</keyword>
<comment type="caution">
    <text evidence="4">The sequence shown here is derived from an EMBL/GenBank/DDBJ whole genome shotgun (WGS) entry which is preliminary data.</text>
</comment>
<dbReference type="Proteomes" id="UP000482155">
    <property type="component" value="Unassembled WGS sequence"/>
</dbReference>
<dbReference type="PROSITE" id="PS51186">
    <property type="entry name" value="GNAT"/>
    <property type="match status" value="1"/>
</dbReference>
<dbReference type="GO" id="GO:0016747">
    <property type="term" value="F:acyltransferase activity, transferring groups other than amino-acyl groups"/>
    <property type="evidence" value="ECO:0007669"/>
    <property type="project" value="InterPro"/>
</dbReference>
<evidence type="ECO:0000313" key="4">
    <source>
        <dbReference type="EMBL" id="NEX63484.1"/>
    </source>
</evidence>
<name>A0A6B3SS23_9BURK</name>
<dbReference type="Pfam" id="PF00583">
    <property type="entry name" value="Acetyltransf_1"/>
    <property type="match status" value="1"/>
</dbReference>
<evidence type="ECO:0000256" key="1">
    <source>
        <dbReference type="ARBA" id="ARBA00022679"/>
    </source>
</evidence>
<organism evidence="4 5">
    <name type="scientific">Noviherbaspirillum galbum</name>
    <dbReference type="NCBI Taxonomy" id="2709383"/>
    <lineage>
        <taxon>Bacteria</taxon>
        <taxon>Pseudomonadati</taxon>
        <taxon>Pseudomonadota</taxon>
        <taxon>Betaproteobacteria</taxon>
        <taxon>Burkholderiales</taxon>
        <taxon>Oxalobacteraceae</taxon>
        <taxon>Noviherbaspirillum</taxon>
    </lineage>
</organism>
<dbReference type="InterPro" id="IPR050832">
    <property type="entry name" value="Bact_Acetyltransf"/>
</dbReference>
<gene>
    <name evidence="4" type="ORF">G3574_20600</name>
</gene>
<evidence type="ECO:0000259" key="3">
    <source>
        <dbReference type="PROSITE" id="PS51186"/>
    </source>
</evidence>
<dbReference type="InterPro" id="IPR016181">
    <property type="entry name" value="Acyl_CoA_acyltransferase"/>
</dbReference>
<dbReference type="CDD" id="cd04301">
    <property type="entry name" value="NAT_SF"/>
    <property type="match status" value="1"/>
</dbReference>
<keyword evidence="2" id="KW-0012">Acyltransferase</keyword>
<dbReference type="AlphaFoldDB" id="A0A6B3SS23"/>
<evidence type="ECO:0000313" key="5">
    <source>
        <dbReference type="Proteomes" id="UP000482155"/>
    </source>
</evidence>
<keyword evidence="1 4" id="KW-0808">Transferase</keyword>
<dbReference type="SUPFAM" id="SSF55729">
    <property type="entry name" value="Acyl-CoA N-acyltransferases (Nat)"/>
    <property type="match status" value="1"/>
</dbReference>
<evidence type="ECO:0000256" key="2">
    <source>
        <dbReference type="ARBA" id="ARBA00023315"/>
    </source>
</evidence>